<dbReference type="Pfam" id="PF00977">
    <property type="entry name" value="His_biosynth"/>
    <property type="match status" value="1"/>
</dbReference>
<dbReference type="EC" id="4.3.2.10" evidence="9"/>
<comment type="caution">
    <text evidence="11">The sequence shown here is derived from an EMBL/GenBank/DDBJ whole genome shotgun (WGS) entry which is preliminary data.</text>
</comment>
<dbReference type="InterPro" id="IPR006062">
    <property type="entry name" value="His_biosynth"/>
</dbReference>
<dbReference type="EMBL" id="JBEPLW010000003">
    <property type="protein sequence ID" value="MET3575032.1"/>
    <property type="molecule type" value="Genomic_DNA"/>
</dbReference>
<reference evidence="11 12" key="1">
    <citation type="submission" date="2024-06" db="EMBL/GenBank/DDBJ databases">
        <title>Genomic Encyclopedia of Type Strains, Phase IV (KMG-IV): sequencing the most valuable type-strain genomes for metagenomic binning, comparative biology and taxonomic classification.</title>
        <authorList>
            <person name="Goeker M."/>
        </authorList>
    </citation>
    <scope>NUCLEOTIDE SEQUENCE [LARGE SCALE GENOMIC DNA]</scope>
    <source>
        <strain evidence="11 12">DSM 26128</strain>
    </source>
</reference>
<gene>
    <name evidence="9" type="primary">hisF</name>
    <name evidence="11" type="ORF">ABID49_000916</name>
</gene>
<evidence type="ECO:0000256" key="3">
    <source>
        <dbReference type="ARBA" id="ARBA00011152"/>
    </source>
</evidence>
<evidence type="ECO:0000256" key="10">
    <source>
        <dbReference type="RuleBase" id="RU003657"/>
    </source>
</evidence>
<evidence type="ECO:0000313" key="11">
    <source>
        <dbReference type="EMBL" id="MET3575032.1"/>
    </source>
</evidence>
<comment type="subunit">
    <text evidence="3 9">Heterodimer of HisH and HisF.</text>
</comment>
<dbReference type="NCBIfam" id="TIGR00735">
    <property type="entry name" value="hisF"/>
    <property type="match status" value="1"/>
</dbReference>
<evidence type="ECO:0000256" key="6">
    <source>
        <dbReference type="ARBA" id="ARBA00023239"/>
    </source>
</evidence>
<dbReference type="Gene3D" id="3.20.20.70">
    <property type="entry name" value="Aldolase class I"/>
    <property type="match status" value="1"/>
</dbReference>
<proteinExistence type="inferred from homology"/>
<comment type="subcellular location">
    <subcellularLocation>
        <location evidence="9">Cytoplasm</location>
    </subcellularLocation>
</comment>
<dbReference type="PANTHER" id="PTHR21235">
    <property type="entry name" value="IMIDAZOLE GLYCEROL PHOSPHATE SYNTHASE SUBUNIT HISF/H IGP SYNTHASE SUBUNIT HISF/H"/>
    <property type="match status" value="1"/>
</dbReference>
<dbReference type="InterPro" id="IPR004651">
    <property type="entry name" value="HisF"/>
</dbReference>
<evidence type="ECO:0000256" key="4">
    <source>
        <dbReference type="ARBA" id="ARBA00022605"/>
    </source>
</evidence>
<dbReference type="Proteomes" id="UP001549099">
    <property type="component" value="Unassembled WGS sequence"/>
</dbReference>
<dbReference type="InterPro" id="IPR013785">
    <property type="entry name" value="Aldolase_TIM"/>
</dbReference>
<dbReference type="PANTHER" id="PTHR21235:SF2">
    <property type="entry name" value="IMIDAZOLE GLYCEROL PHOSPHATE SYNTHASE HISHF"/>
    <property type="match status" value="1"/>
</dbReference>
<keyword evidence="12" id="KW-1185">Reference proteome</keyword>
<keyword evidence="6 9" id="KW-0456">Lyase</keyword>
<comment type="similarity">
    <text evidence="2 9 10">Belongs to the HisA/HisF family.</text>
</comment>
<protein>
    <recommendedName>
        <fullName evidence="9">Imidazole glycerol phosphate synthase subunit HisF</fullName>
        <ecNumber evidence="9">4.3.2.10</ecNumber>
    </recommendedName>
    <alternativeName>
        <fullName evidence="9">IGP synthase cyclase subunit</fullName>
    </alternativeName>
    <alternativeName>
        <fullName evidence="9">IGP synthase subunit HisF</fullName>
    </alternativeName>
    <alternativeName>
        <fullName evidence="9">ImGP synthase subunit HisF</fullName>
        <shortName evidence="9">IGPS subunit HisF</shortName>
    </alternativeName>
</protein>
<feature type="active site" evidence="9">
    <location>
        <position position="12"/>
    </location>
</feature>
<keyword evidence="4 9" id="KW-0028">Amino-acid biosynthesis</keyword>
<dbReference type="GO" id="GO:0016829">
    <property type="term" value="F:lyase activity"/>
    <property type="evidence" value="ECO:0007669"/>
    <property type="project" value="UniProtKB-KW"/>
</dbReference>
<organism evidence="11 12">
    <name type="scientific">Bhargavaea ullalensis</name>
    <dbReference type="NCBI Taxonomy" id="1265685"/>
    <lineage>
        <taxon>Bacteria</taxon>
        <taxon>Bacillati</taxon>
        <taxon>Bacillota</taxon>
        <taxon>Bacilli</taxon>
        <taxon>Bacillales</taxon>
        <taxon>Caryophanaceae</taxon>
        <taxon>Bhargavaea</taxon>
    </lineage>
</organism>
<dbReference type="InterPro" id="IPR011060">
    <property type="entry name" value="RibuloseP-bd_barrel"/>
</dbReference>
<evidence type="ECO:0000256" key="5">
    <source>
        <dbReference type="ARBA" id="ARBA00023102"/>
    </source>
</evidence>
<evidence type="ECO:0000256" key="9">
    <source>
        <dbReference type="HAMAP-Rule" id="MF_01013"/>
    </source>
</evidence>
<evidence type="ECO:0000256" key="7">
    <source>
        <dbReference type="ARBA" id="ARBA00025475"/>
    </source>
</evidence>
<dbReference type="CDD" id="cd04731">
    <property type="entry name" value="HisF"/>
    <property type="match status" value="1"/>
</dbReference>
<accession>A0ABV2GAD0</accession>
<keyword evidence="9" id="KW-0963">Cytoplasm</keyword>
<sequence>MMIKKRIIPCLDVKDGRVVKGINFKGLRDIGDPVELAARYNAEGADELVFLDVSATDEGHGLMLDVIRQTAETLFIPLAVGGGIRTADDIGRLLGAGADKVSINSAALSRPDLIREAAERFGSQCVCLSVDAGWDEEAGDWFCFTHGGKKKTDVRVLDWVREGEKLGAGEVLLTSMAADGTKDGFDLPLLRAVEAAVSIPVIASGGAGNAEDFVELFKKTGVSAGLAASIFHNRETSVGEVKSLLKEAGIPVREPAGGVPHEA</sequence>
<evidence type="ECO:0000256" key="1">
    <source>
        <dbReference type="ARBA" id="ARBA00005091"/>
    </source>
</evidence>
<evidence type="ECO:0000313" key="12">
    <source>
        <dbReference type="Proteomes" id="UP001549099"/>
    </source>
</evidence>
<comment type="function">
    <text evidence="7 9">IGPS catalyzes the conversion of PRFAR and glutamine to IGP, AICAR and glutamate. The HisF subunit catalyzes the cyclization activity that produces IGP and AICAR from PRFAR using the ammonia provided by the HisH subunit.</text>
</comment>
<evidence type="ECO:0000256" key="8">
    <source>
        <dbReference type="ARBA" id="ARBA00047838"/>
    </source>
</evidence>
<dbReference type="InterPro" id="IPR050064">
    <property type="entry name" value="IGPS_HisA/HisF"/>
</dbReference>
<comment type="catalytic activity">
    <reaction evidence="8 9">
        <text>5-[(5-phospho-1-deoxy-D-ribulos-1-ylimino)methylamino]-1-(5-phospho-beta-D-ribosyl)imidazole-4-carboxamide + L-glutamine = D-erythro-1-(imidazol-4-yl)glycerol 3-phosphate + 5-amino-1-(5-phospho-beta-D-ribosyl)imidazole-4-carboxamide + L-glutamate + H(+)</text>
        <dbReference type="Rhea" id="RHEA:24793"/>
        <dbReference type="ChEBI" id="CHEBI:15378"/>
        <dbReference type="ChEBI" id="CHEBI:29985"/>
        <dbReference type="ChEBI" id="CHEBI:58278"/>
        <dbReference type="ChEBI" id="CHEBI:58359"/>
        <dbReference type="ChEBI" id="CHEBI:58475"/>
        <dbReference type="ChEBI" id="CHEBI:58525"/>
        <dbReference type="EC" id="4.3.2.10"/>
    </reaction>
</comment>
<evidence type="ECO:0000256" key="2">
    <source>
        <dbReference type="ARBA" id="ARBA00009667"/>
    </source>
</evidence>
<keyword evidence="5 9" id="KW-0368">Histidine biosynthesis</keyword>
<feature type="active site" evidence="9">
    <location>
        <position position="131"/>
    </location>
</feature>
<dbReference type="SUPFAM" id="SSF51366">
    <property type="entry name" value="Ribulose-phoshate binding barrel"/>
    <property type="match status" value="1"/>
</dbReference>
<comment type="pathway">
    <text evidence="1 9">Amino-acid biosynthesis; L-histidine biosynthesis; L-histidine from 5-phospho-alpha-D-ribose 1-diphosphate: step 5/9.</text>
</comment>
<name>A0ABV2GAD0_9BACL</name>
<dbReference type="HAMAP" id="MF_01013">
    <property type="entry name" value="HisF"/>
    <property type="match status" value="1"/>
</dbReference>